<keyword evidence="5" id="KW-0378">Hydrolase</keyword>
<evidence type="ECO:0000313" key="8">
    <source>
        <dbReference type="EMBL" id="KAL3868427.1"/>
    </source>
</evidence>
<dbReference type="SUPFAM" id="SSF54001">
    <property type="entry name" value="Cysteine proteinases"/>
    <property type="match status" value="1"/>
</dbReference>
<keyword evidence="9" id="KW-1185">Reference proteome</keyword>
<evidence type="ECO:0000256" key="1">
    <source>
        <dbReference type="ARBA" id="ARBA00005234"/>
    </source>
</evidence>
<dbReference type="Pfam" id="PF02902">
    <property type="entry name" value="Peptidase_C48"/>
    <property type="match status" value="1"/>
</dbReference>
<keyword evidence="4" id="KW-0863">Zinc-finger</keyword>
<accession>A0ABD3W3G1</accession>
<dbReference type="AlphaFoldDB" id="A0ABD3W3G1"/>
<comment type="similarity">
    <text evidence="1">Belongs to the peptidase C48 family.</text>
</comment>
<dbReference type="GO" id="GO:0006508">
    <property type="term" value="P:proteolysis"/>
    <property type="evidence" value="ECO:0007669"/>
    <property type="project" value="UniProtKB-KW"/>
</dbReference>
<dbReference type="Gene3D" id="3.40.395.10">
    <property type="entry name" value="Adenoviral Proteinase, Chain A"/>
    <property type="match status" value="1"/>
</dbReference>
<dbReference type="InterPro" id="IPR013083">
    <property type="entry name" value="Znf_RING/FYVE/PHD"/>
</dbReference>
<keyword evidence="3" id="KW-0479">Metal-binding</keyword>
<proteinExistence type="inferred from homology"/>
<evidence type="ECO:0000259" key="7">
    <source>
        <dbReference type="Pfam" id="PF02902"/>
    </source>
</evidence>
<dbReference type="InterPro" id="IPR019786">
    <property type="entry name" value="Zinc_finger_PHD-type_CS"/>
</dbReference>
<dbReference type="Gene3D" id="3.30.40.10">
    <property type="entry name" value="Zinc/RING finger domain, C3HC4 (zinc finger)"/>
    <property type="match status" value="1"/>
</dbReference>
<protein>
    <recommendedName>
        <fullName evidence="7">Ubiquitin-like protease family profile domain-containing protein</fullName>
    </recommendedName>
</protein>
<evidence type="ECO:0000256" key="2">
    <source>
        <dbReference type="ARBA" id="ARBA00022670"/>
    </source>
</evidence>
<gene>
    <name evidence="8" type="ORF">ACJMK2_041235</name>
</gene>
<feature type="non-terminal residue" evidence="8">
    <location>
        <position position="1"/>
    </location>
</feature>
<dbReference type="InterPro" id="IPR038765">
    <property type="entry name" value="Papain-like_cys_pep_sf"/>
</dbReference>
<evidence type="ECO:0000256" key="3">
    <source>
        <dbReference type="ARBA" id="ARBA00022723"/>
    </source>
</evidence>
<dbReference type="PROSITE" id="PS01359">
    <property type="entry name" value="ZF_PHD_1"/>
    <property type="match status" value="1"/>
</dbReference>
<dbReference type="CDD" id="cd15517">
    <property type="entry name" value="PHD_TCF19_like"/>
    <property type="match status" value="1"/>
</dbReference>
<keyword evidence="6" id="KW-0862">Zinc</keyword>
<organism evidence="8 9">
    <name type="scientific">Sinanodonta woodiana</name>
    <name type="common">Chinese pond mussel</name>
    <name type="synonym">Anodonta woodiana</name>
    <dbReference type="NCBI Taxonomy" id="1069815"/>
    <lineage>
        <taxon>Eukaryota</taxon>
        <taxon>Metazoa</taxon>
        <taxon>Spiralia</taxon>
        <taxon>Lophotrochozoa</taxon>
        <taxon>Mollusca</taxon>
        <taxon>Bivalvia</taxon>
        <taxon>Autobranchia</taxon>
        <taxon>Heteroconchia</taxon>
        <taxon>Palaeoheterodonta</taxon>
        <taxon>Unionida</taxon>
        <taxon>Unionoidea</taxon>
        <taxon>Unionidae</taxon>
        <taxon>Unioninae</taxon>
        <taxon>Sinanodonta</taxon>
    </lineage>
</organism>
<evidence type="ECO:0000256" key="6">
    <source>
        <dbReference type="ARBA" id="ARBA00022833"/>
    </source>
</evidence>
<dbReference type="InterPro" id="IPR011011">
    <property type="entry name" value="Znf_FYVE_PHD"/>
</dbReference>
<feature type="domain" description="Ubiquitin-like protease family profile" evidence="7">
    <location>
        <begin position="171"/>
        <end position="262"/>
    </location>
</feature>
<evidence type="ECO:0000313" key="9">
    <source>
        <dbReference type="Proteomes" id="UP001634394"/>
    </source>
</evidence>
<name>A0ABD3W3G1_SINWO</name>
<sequence>QIKEESKRKRLKRQWELLVKRADDWFKESEQPPNFVMMVLRGDRVEWKAPDHMKAFVNSPTVLDKFKQVSLAQLYMPIQGKDVARQTEEPLELPYADSSKYRGMEFMEKQHIGQKIGLHGGQQMFVFPLLTPVPKLNIMFIFTACFEYQFVIKFLSFTKLIEIAAESIIGLFNNGRRHWILVIISTSARRMIILDPLGEVDASLTGFLSTWKSFLANSNRHVHMTLWTDWEVVALPHTKQPDSTSCGIFCLKFAEKFLHNDDFIGKNQDSAIIELCRLCGCSMPSGKENRVQWIGCDKCGEFWFHYQCMKTNMSYNAVCESRYICVFCES</sequence>
<dbReference type="GO" id="GO:0008270">
    <property type="term" value="F:zinc ion binding"/>
    <property type="evidence" value="ECO:0007669"/>
    <property type="project" value="UniProtKB-KW"/>
</dbReference>
<dbReference type="GO" id="GO:0008233">
    <property type="term" value="F:peptidase activity"/>
    <property type="evidence" value="ECO:0007669"/>
    <property type="project" value="UniProtKB-KW"/>
</dbReference>
<dbReference type="EMBL" id="JBJQND010000008">
    <property type="protein sequence ID" value="KAL3868427.1"/>
    <property type="molecule type" value="Genomic_DNA"/>
</dbReference>
<evidence type="ECO:0000256" key="5">
    <source>
        <dbReference type="ARBA" id="ARBA00022801"/>
    </source>
</evidence>
<dbReference type="Proteomes" id="UP001634394">
    <property type="component" value="Unassembled WGS sequence"/>
</dbReference>
<dbReference type="InterPro" id="IPR003653">
    <property type="entry name" value="Peptidase_C48_C"/>
</dbReference>
<reference evidence="8 9" key="1">
    <citation type="submission" date="2024-11" db="EMBL/GenBank/DDBJ databases">
        <title>Chromosome-level genome assembly of the freshwater bivalve Anodonta woodiana.</title>
        <authorList>
            <person name="Chen X."/>
        </authorList>
    </citation>
    <scope>NUCLEOTIDE SEQUENCE [LARGE SCALE GENOMIC DNA]</scope>
    <source>
        <strain evidence="8">MN2024</strain>
        <tissue evidence="8">Gills</tissue>
    </source>
</reference>
<comment type="caution">
    <text evidence="8">The sequence shown here is derived from an EMBL/GenBank/DDBJ whole genome shotgun (WGS) entry which is preliminary data.</text>
</comment>
<keyword evidence="2" id="KW-0645">Protease</keyword>
<evidence type="ECO:0000256" key="4">
    <source>
        <dbReference type="ARBA" id="ARBA00022771"/>
    </source>
</evidence>
<dbReference type="SUPFAM" id="SSF57903">
    <property type="entry name" value="FYVE/PHD zinc finger"/>
    <property type="match status" value="1"/>
</dbReference>